<dbReference type="Proteomes" id="UP001501147">
    <property type="component" value="Unassembled WGS sequence"/>
</dbReference>
<keyword evidence="4" id="KW-1185">Reference proteome</keyword>
<feature type="signal peptide" evidence="2">
    <location>
        <begin position="1"/>
        <end position="34"/>
    </location>
</feature>
<evidence type="ECO:0000313" key="3">
    <source>
        <dbReference type="EMBL" id="GAA4766212.1"/>
    </source>
</evidence>
<keyword evidence="2" id="KW-0732">Signal</keyword>
<feature type="chain" id="PRO_5046181186" description="Lipoprotein" evidence="2">
    <location>
        <begin position="35"/>
        <end position="173"/>
    </location>
</feature>
<name>A0ABP8ZV56_9ACTN</name>
<feature type="region of interest" description="Disordered" evidence="1">
    <location>
        <begin position="126"/>
        <end position="173"/>
    </location>
</feature>
<evidence type="ECO:0000256" key="2">
    <source>
        <dbReference type="SAM" id="SignalP"/>
    </source>
</evidence>
<evidence type="ECO:0008006" key="5">
    <source>
        <dbReference type="Google" id="ProtNLM"/>
    </source>
</evidence>
<feature type="compositionally biased region" description="Basic and acidic residues" evidence="1">
    <location>
        <begin position="150"/>
        <end position="173"/>
    </location>
</feature>
<dbReference type="EMBL" id="BAABJV010000002">
    <property type="protein sequence ID" value="GAA4766212.1"/>
    <property type="molecule type" value="Genomic_DNA"/>
</dbReference>
<organism evidence="3 4">
    <name type="scientific">Streptomyces sanyensis</name>
    <dbReference type="NCBI Taxonomy" id="568869"/>
    <lineage>
        <taxon>Bacteria</taxon>
        <taxon>Bacillati</taxon>
        <taxon>Actinomycetota</taxon>
        <taxon>Actinomycetes</taxon>
        <taxon>Kitasatosporales</taxon>
        <taxon>Streptomycetaceae</taxon>
        <taxon>Streptomyces</taxon>
    </lineage>
</organism>
<accession>A0ABP8ZV56</accession>
<gene>
    <name evidence="3" type="ORF">GCM10023329_10430</name>
</gene>
<reference evidence="4" key="1">
    <citation type="journal article" date="2019" name="Int. J. Syst. Evol. Microbiol.">
        <title>The Global Catalogue of Microorganisms (GCM) 10K type strain sequencing project: providing services to taxonomists for standard genome sequencing and annotation.</title>
        <authorList>
            <consortium name="The Broad Institute Genomics Platform"/>
            <consortium name="The Broad Institute Genome Sequencing Center for Infectious Disease"/>
            <person name="Wu L."/>
            <person name="Ma J."/>
        </authorList>
    </citation>
    <scope>NUCLEOTIDE SEQUENCE [LARGE SCALE GENOMIC DNA]</scope>
    <source>
        <strain evidence="4">JCM 18324</strain>
    </source>
</reference>
<sequence length="173" mass="17744">MRTSKRTHTGRAVRAALAAGALLLAAGCSSGGDAEVPEEASGSLEELARQADCDPNIQAEAEELRQANCTTADGRYILTTFATDRGQREWINEANDYGGTYLVGRKWVAVGDETVVAALRGRLGGTVETGADHGSGHGSGHDAPSGGPEDGGHGEDHEDGGHGEDHEDGGHGG</sequence>
<evidence type="ECO:0000313" key="4">
    <source>
        <dbReference type="Proteomes" id="UP001501147"/>
    </source>
</evidence>
<protein>
    <recommendedName>
        <fullName evidence="5">Lipoprotein</fullName>
    </recommendedName>
</protein>
<dbReference type="PROSITE" id="PS51257">
    <property type="entry name" value="PROKAR_LIPOPROTEIN"/>
    <property type="match status" value="1"/>
</dbReference>
<dbReference type="RefSeq" id="WP_345609981.1">
    <property type="nucleotide sequence ID" value="NZ_BAABJV010000002.1"/>
</dbReference>
<evidence type="ECO:0000256" key="1">
    <source>
        <dbReference type="SAM" id="MobiDB-lite"/>
    </source>
</evidence>
<comment type="caution">
    <text evidence="3">The sequence shown here is derived from an EMBL/GenBank/DDBJ whole genome shotgun (WGS) entry which is preliminary data.</text>
</comment>
<proteinExistence type="predicted"/>